<organism evidence="1 2">
    <name type="scientific">Stenotrophomonas pictorum JCM 9942</name>
    <dbReference type="NCBI Taxonomy" id="1236960"/>
    <lineage>
        <taxon>Bacteria</taxon>
        <taxon>Pseudomonadati</taxon>
        <taxon>Pseudomonadota</taxon>
        <taxon>Gammaproteobacteria</taxon>
        <taxon>Lysobacterales</taxon>
        <taxon>Lysobacteraceae</taxon>
        <taxon>Stenotrophomonas</taxon>
    </lineage>
</organism>
<accession>A0A0R0AHP9</accession>
<keyword evidence="2" id="KW-1185">Reference proteome</keyword>
<dbReference type="AlphaFoldDB" id="A0A0R0AHP9"/>
<protein>
    <recommendedName>
        <fullName evidence="3">DUF3348 domain-containing protein</fullName>
    </recommendedName>
</protein>
<comment type="caution">
    <text evidence="1">The sequence shown here is derived from an EMBL/GenBank/DDBJ whole genome shotgun (WGS) entry which is preliminary data.</text>
</comment>
<evidence type="ECO:0000313" key="1">
    <source>
        <dbReference type="EMBL" id="KRG44541.1"/>
    </source>
</evidence>
<dbReference type="EMBL" id="LLXS01000007">
    <property type="protein sequence ID" value="KRG44541.1"/>
    <property type="molecule type" value="Genomic_DNA"/>
</dbReference>
<proteinExistence type="predicted"/>
<evidence type="ECO:0008006" key="3">
    <source>
        <dbReference type="Google" id="ProtNLM"/>
    </source>
</evidence>
<dbReference type="Pfam" id="PF11828">
    <property type="entry name" value="DUF3348"/>
    <property type="match status" value="1"/>
</dbReference>
<gene>
    <name evidence="1" type="ORF">ARC78_05175</name>
</gene>
<reference evidence="1 2" key="1">
    <citation type="submission" date="2015-10" db="EMBL/GenBank/DDBJ databases">
        <title>Genome sequencing and analysis of members of genus Stenotrophomonas.</title>
        <authorList>
            <person name="Patil P.P."/>
            <person name="Midha S."/>
            <person name="Patil P.B."/>
        </authorList>
    </citation>
    <scope>NUCLEOTIDE SEQUENCE [LARGE SCALE GENOMIC DNA]</scope>
    <source>
        <strain evidence="1 2">JCM 9942</strain>
    </source>
</reference>
<dbReference type="RefSeq" id="WP_057505710.1">
    <property type="nucleotide sequence ID" value="NZ_LLXS01000007.1"/>
</dbReference>
<dbReference type="Proteomes" id="UP000050836">
    <property type="component" value="Unassembled WGS sequence"/>
</dbReference>
<name>A0A0R0AHP9_9GAMM</name>
<sequence>MAKASQRASLQGPAFIRLLARFADAELSRTPPALSERLNQWFDWNRAITLSRALEGRLPAALDGPGFDSHEDAECARLRATLLDTIHAGLPATPARRIGAAEIQTHGAYAPYHQHYLGVQRSMQITTGTLRGRLRDMLALQSPAKARLAEVDAVMEATLSPREHSLLSRVPALLGMHFSRLHDAWRHDLAAPACPDISEDAAAVPCGPWLAVFEQDLRTALLAELDVRFHPIEGLLAALRSR</sequence>
<evidence type="ECO:0000313" key="2">
    <source>
        <dbReference type="Proteomes" id="UP000050836"/>
    </source>
</evidence>
<dbReference type="InterPro" id="IPR021783">
    <property type="entry name" value="DUF3348"/>
</dbReference>